<gene>
    <name evidence="2" type="ORF">FOKN1_0943</name>
</gene>
<dbReference type="Gene3D" id="3.30.70.1430">
    <property type="entry name" value="Multidrug efflux transporter AcrB pore domain"/>
    <property type="match status" value="2"/>
</dbReference>
<feature type="transmembrane region" description="Helical" evidence="1">
    <location>
        <begin position="859"/>
        <end position="878"/>
    </location>
</feature>
<dbReference type="InterPro" id="IPR001036">
    <property type="entry name" value="Acrflvin-R"/>
</dbReference>
<dbReference type="GO" id="GO:0005886">
    <property type="term" value="C:plasma membrane"/>
    <property type="evidence" value="ECO:0007669"/>
    <property type="project" value="TreeGrafter"/>
</dbReference>
<keyword evidence="1" id="KW-0472">Membrane</keyword>
<dbReference type="Gene3D" id="1.20.1640.10">
    <property type="entry name" value="Multidrug efflux transporter AcrB transmembrane domain"/>
    <property type="match status" value="2"/>
</dbReference>
<keyword evidence="3" id="KW-1185">Reference proteome</keyword>
<reference evidence="2 3" key="1">
    <citation type="submission" date="2017-05" db="EMBL/GenBank/DDBJ databases">
        <title>Thiocyanate degradation by Thiohalobacter thiocyanaticus FOKN1.</title>
        <authorList>
            <person name="Oshiki M."/>
            <person name="Fukushima T."/>
            <person name="Kawano S."/>
            <person name="Nakagawa J."/>
        </authorList>
    </citation>
    <scope>NUCLEOTIDE SEQUENCE [LARGE SCALE GENOMIC DNA]</scope>
    <source>
        <strain evidence="2 3">FOKN1</strain>
    </source>
</reference>
<feature type="transmembrane region" description="Helical" evidence="1">
    <location>
        <begin position="357"/>
        <end position="377"/>
    </location>
</feature>
<feature type="transmembrane region" description="Helical" evidence="1">
    <location>
        <begin position="331"/>
        <end position="350"/>
    </location>
</feature>
<dbReference type="SUPFAM" id="SSF82693">
    <property type="entry name" value="Multidrug efflux transporter AcrB pore domain, PN1, PN2, PC1 and PC2 subdomains"/>
    <property type="match status" value="3"/>
</dbReference>
<dbReference type="EMBL" id="AP018052">
    <property type="protein sequence ID" value="BAZ93343.1"/>
    <property type="molecule type" value="Genomic_DNA"/>
</dbReference>
<evidence type="ECO:0000313" key="3">
    <source>
        <dbReference type="Proteomes" id="UP000218765"/>
    </source>
</evidence>
<protein>
    <submittedName>
        <fullName evidence="2">Cation/multidrug efflux pump</fullName>
    </submittedName>
</protein>
<feature type="transmembrane region" description="Helical" evidence="1">
    <location>
        <begin position="890"/>
        <end position="909"/>
    </location>
</feature>
<dbReference type="Gene3D" id="3.30.70.1320">
    <property type="entry name" value="Multidrug efflux transporter AcrB pore domain like"/>
    <property type="match status" value="1"/>
</dbReference>
<evidence type="ECO:0000256" key="1">
    <source>
        <dbReference type="SAM" id="Phobius"/>
    </source>
</evidence>
<dbReference type="SUPFAM" id="SSF82714">
    <property type="entry name" value="Multidrug efflux transporter AcrB TolC docking domain, DN and DC subdomains"/>
    <property type="match status" value="2"/>
</dbReference>
<dbReference type="RefSeq" id="WP_096365221.1">
    <property type="nucleotide sequence ID" value="NZ_AP018052.1"/>
</dbReference>
<dbReference type="PRINTS" id="PR00702">
    <property type="entry name" value="ACRIFLAVINRP"/>
</dbReference>
<keyword evidence="1" id="KW-0812">Transmembrane</keyword>
<proteinExistence type="predicted"/>
<feature type="transmembrane region" description="Helical" evidence="1">
    <location>
        <begin position="12"/>
        <end position="34"/>
    </location>
</feature>
<dbReference type="AlphaFoldDB" id="A0A1Z4VPC0"/>
<name>A0A1Z4VPC0_9GAMM</name>
<dbReference type="Gene3D" id="3.30.70.1440">
    <property type="entry name" value="Multidrug efflux transporter AcrB pore domain"/>
    <property type="match status" value="1"/>
</dbReference>
<dbReference type="PANTHER" id="PTHR32063:SF0">
    <property type="entry name" value="SWARMING MOTILITY PROTEIN SWRC"/>
    <property type="match status" value="1"/>
</dbReference>
<evidence type="ECO:0000313" key="2">
    <source>
        <dbReference type="EMBL" id="BAZ93343.1"/>
    </source>
</evidence>
<feature type="transmembrane region" description="Helical" evidence="1">
    <location>
        <begin position="429"/>
        <end position="449"/>
    </location>
</feature>
<sequence length="1029" mass="110996">MNLARASVNRPVFTTMVTLIVVVLGAVSLSRLLIDMLPNLELPTVTIRTEYEGADPIVMERRVTQIVEEIVATVPGVEEMTSLSYEGQSSVRVSFGWGTDIDAVALDVQATLEDEISELPDEIIGPRVSKFDIDSFPVVILGISSPLDPVELTEIVENQIRYRFARIPGVAQVDPWGGFNREVRVELDPERINALGLALNTIIDAIEDANLDRPAGQIESGRFELTLRAPAEFTSLDEIRATVIARRDGALITLGEVATVTDTYEKLTRIVRVNGERGLRLAIRKQAEANTVEVARRVLAEAEAVNASFPQIQVIPVIDQGNFIERAIANVARSVLYGGALAVLVLLFFLRDLRSTLVISVAIPISVIATFALLYFGGFTLNLMSLGGLALGVGMMVDSAVVVLENIFRRRQEQGDDNETAAVNGTGEVASAVIAGTVTTLVIFLPLVFVQGVSGALFKELAYVIMFALFCALLVALSLVPMLASRLLRRPSQQPGEGWTARLAARAGAAFATLEQAYVDFLSLVLDRRLLTVFAALVLFAASLLLLPFIGSEFLPPSDEGEVRVTGEMEVGTRLDLIDRQTRLMEARVYAAVPETVSSVVSVMGTGTRGRATPSGEIRLSLTPAAARDRSNVEIAEALRRELEGAVPGMDIRVRAPQGQFLLERILRTEQGITVEVRGHDLDTLALLARQTVERIEDVTGITDVQISREAGIPQREVRVDRAKLADLGLSPRDVSELIETAVAGSRAGEYRVEGNSYRILVQLQDAEQRSLDEILDLTLLTPDGGQVVLRNLVDTRSGTGPVAIERKDQQRLVTVSANVAGRDLGSVAAEVQDRLAQIPRPVGYDLIVAGTFEEQQQAYSELMTSLLLALLLVYMVLASQYESLRDPLVVMLSVPVAAVGVLVTLFLTDTTLNLQSGIGCLMLAGIVVNNAILLVDQAGRLRREGQATRAALLEAGRRRLRPVLMTTLTTLLALLPLALGIGEGADAQAPLARAVLGGLAASTLLTLALVPAVYSLVHGREDRGAGRA</sequence>
<dbReference type="SUPFAM" id="SSF82866">
    <property type="entry name" value="Multidrug efflux transporter AcrB transmembrane domain"/>
    <property type="match status" value="2"/>
</dbReference>
<feature type="transmembrane region" description="Helical" evidence="1">
    <location>
        <begin position="530"/>
        <end position="550"/>
    </location>
</feature>
<feature type="transmembrane region" description="Helical" evidence="1">
    <location>
        <begin position="461"/>
        <end position="484"/>
    </location>
</feature>
<keyword evidence="1" id="KW-1133">Transmembrane helix</keyword>
<accession>A0A1Z4VPC0</accession>
<dbReference type="Proteomes" id="UP000218765">
    <property type="component" value="Chromosome"/>
</dbReference>
<dbReference type="InterPro" id="IPR027463">
    <property type="entry name" value="AcrB_DN_DC_subdom"/>
</dbReference>
<feature type="transmembrane region" description="Helical" evidence="1">
    <location>
        <begin position="383"/>
        <end position="408"/>
    </location>
</feature>
<dbReference type="Pfam" id="PF00873">
    <property type="entry name" value="ACR_tran"/>
    <property type="match status" value="1"/>
</dbReference>
<dbReference type="GO" id="GO:0042910">
    <property type="term" value="F:xenobiotic transmembrane transporter activity"/>
    <property type="evidence" value="ECO:0007669"/>
    <property type="project" value="TreeGrafter"/>
</dbReference>
<organism evidence="2 3">
    <name type="scientific">Thiohalobacter thiocyanaticus</name>
    <dbReference type="NCBI Taxonomy" id="585455"/>
    <lineage>
        <taxon>Bacteria</taxon>
        <taxon>Pseudomonadati</taxon>
        <taxon>Pseudomonadota</taxon>
        <taxon>Gammaproteobacteria</taxon>
        <taxon>Thiohalobacterales</taxon>
        <taxon>Thiohalobacteraceae</taxon>
        <taxon>Thiohalobacter</taxon>
    </lineage>
</organism>
<dbReference type="OrthoDB" id="9758297at2"/>
<feature type="transmembrane region" description="Helical" evidence="1">
    <location>
        <begin position="995"/>
        <end position="1018"/>
    </location>
</feature>
<feature type="transmembrane region" description="Helical" evidence="1">
    <location>
        <begin position="964"/>
        <end position="983"/>
    </location>
</feature>
<feature type="transmembrane region" description="Helical" evidence="1">
    <location>
        <begin position="915"/>
        <end position="936"/>
    </location>
</feature>
<dbReference type="KEGG" id="ttc:FOKN1_0943"/>
<dbReference type="Gene3D" id="3.30.2090.10">
    <property type="entry name" value="Multidrug efflux transporter AcrB TolC docking domain, DN and DC subdomains"/>
    <property type="match status" value="2"/>
</dbReference>
<dbReference type="PANTHER" id="PTHR32063">
    <property type="match status" value="1"/>
</dbReference>